<name>A0A9D1M4I1_9PROT</name>
<feature type="region of interest" description="Disordered" evidence="2">
    <location>
        <begin position="347"/>
        <end position="378"/>
    </location>
</feature>
<comment type="caution">
    <text evidence="4">The sequence shown here is derived from an EMBL/GenBank/DDBJ whole genome shotgun (WGS) entry which is preliminary data.</text>
</comment>
<dbReference type="InterPro" id="IPR022753">
    <property type="entry name" value="T4SS_pilus_biogen_PilP"/>
</dbReference>
<evidence type="ECO:0000313" key="4">
    <source>
        <dbReference type="EMBL" id="HIU53506.1"/>
    </source>
</evidence>
<feature type="region of interest" description="Disordered" evidence="2">
    <location>
        <begin position="46"/>
        <end position="157"/>
    </location>
</feature>
<feature type="compositionally biased region" description="Low complexity" evidence="2">
    <location>
        <begin position="105"/>
        <end position="116"/>
    </location>
</feature>
<dbReference type="NCBIfam" id="TIGR03021">
    <property type="entry name" value="pilP_fam"/>
    <property type="match status" value="1"/>
</dbReference>
<gene>
    <name evidence="4" type="primary">pilP</name>
    <name evidence="4" type="ORF">IAD20_05440</name>
</gene>
<accession>A0A9D1M4I1</accession>
<dbReference type="Proteomes" id="UP000824107">
    <property type="component" value="Unassembled WGS sequence"/>
</dbReference>
<keyword evidence="3" id="KW-0732">Signal</keyword>
<reference evidence="4" key="1">
    <citation type="submission" date="2020-10" db="EMBL/GenBank/DDBJ databases">
        <authorList>
            <person name="Gilroy R."/>
        </authorList>
    </citation>
    <scope>NUCLEOTIDE SEQUENCE</scope>
    <source>
        <strain evidence="4">ChiW3-316</strain>
    </source>
</reference>
<dbReference type="EMBL" id="DVNC01000036">
    <property type="protein sequence ID" value="HIU53506.1"/>
    <property type="molecule type" value="Genomic_DNA"/>
</dbReference>
<feature type="coiled-coil region" evidence="1">
    <location>
        <begin position="186"/>
        <end position="256"/>
    </location>
</feature>
<keyword evidence="1" id="KW-0175">Coiled coil</keyword>
<feature type="chain" id="PRO_5038994099" evidence="3">
    <location>
        <begin position="29"/>
        <end position="498"/>
    </location>
</feature>
<feature type="compositionally biased region" description="Basic and acidic residues" evidence="2">
    <location>
        <begin position="347"/>
        <end position="360"/>
    </location>
</feature>
<evidence type="ECO:0000256" key="2">
    <source>
        <dbReference type="SAM" id="MobiDB-lite"/>
    </source>
</evidence>
<evidence type="ECO:0000256" key="1">
    <source>
        <dbReference type="SAM" id="Coils"/>
    </source>
</evidence>
<feature type="region of interest" description="Disordered" evidence="2">
    <location>
        <begin position="460"/>
        <end position="489"/>
    </location>
</feature>
<feature type="coiled-coil region" evidence="1">
    <location>
        <begin position="313"/>
        <end position="347"/>
    </location>
</feature>
<proteinExistence type="predicted"/>
<protein>
    <submittedName>
        <fullName evidence="4">Type IV pilus biogenesis protein PilP</fullName>
    </submittedName>
</protein>
<feature type="compositionally biased region" description="Polar residues" evidence="2">
    <location>
        <begin position="139"/>
        <end position="149"/>
    </location>
</feature>
<feature type="compositionally biased region" description="Polar residues" evidence="2">
    <location>
        <begin position="84"/>
        <end position="99"/>
    </location>
</feature>
<organism evidence="4 5">
    <name type="scientific">Candidatus Scatocola faecipullorum</name>
    <dbReference type="NCBI Taxonomy" id="2840917"/>
    <lineage>
        <taxon>Bacteria</taxon>
        <taxon>Pseudomonadati</taxon>
        <taxon>Pseudomonadota</taxon>
        <taxon>Alphaproteobacteria</taxon>
        <taxon>Rhodospirillales</taxon>
        <taxon>Rhodospirillaceae</taxon>
        <taxon>Rhodospirillaceae incertae sedis</taxon>
        <taxon>Candidatus Scatocola</taxon>
    </lineage>
</organism>
<reference evidence="4" key="2">
    <citation type="journal article" date="2021" name="PeerJ">
        <title>Extensive microbial diversity within the chicken gut microbiome revealed by metagenomics and culture.</title>
        <authorList>
            <person name="Gilroy R."/>
            <person name="Ravi A."/>
            <person name="Getino M."/>
            <person name="Pursley I."/>
            <person name="Horton D.L."/>
            <person name="Alikhan N.F."/>
            <person name="Baker D."/>
            <person name="Gharbi K."/>
            <person name="Hall N."/>
            <person name="Watson M."/>
            <person name="Adriaenssens E.M."/>
            <person name="Foster-Nyarko E."/>
            <person name="Jarju S."/>
            <person name="Secka A."/>
            <person name="Antonio M."/>
            <person name="Oren A."/>
            <person name="Chaudhuri R.R."/>
            <person name="La Ragione R."/>
            <person name="Hildebrand F."/>
            <person name="Pallen M.J."/>
        </authorList>
    </citation>
    <scope>NUCLEOTIDE SEQUENCE</scope>
    <source>
        <strain evidence="4">ChiW3-316</strain>
    </source>
</reference>
<sequence length="498" mass="54564">MYYNIRNSLGITALALIIAAAAGQPAYAQLPNSGAANALPSEITLNDTDDDSGLLVPPSLNDDAPTELPAPQSDDEAIIPLTGPDQNASNDLNLPNLNGDSGLLPPDNNAPNNTAPIQPMTAANQAPSAGLSAAAPQVQPANPTLSPLSRPQPMTPESSNFGEGILSQVDNELFNQMSDLEKQTSLLTLELRREKVKNEIAAIKAARQKAVDEINEKKAEKERQRIEWEKEQERKLLVEEQKLRELNIAYEKLRQENIVNAYKEQMLDTNQKWIENNARLYGEIVKTEEDREKLVKNFKMKLNHLAQLASKAADAAETAKKNYSRELANLQTQISILKSRLEAEKLAREEENTAKNKDKTNPFASASEENAEEKKNQKLSDEYAIMEISGKGNELAAKLINKSGSSFMVQKGTVLQSGHTVDEISQTYLRADKNGTKDYLYFAAGGVLDREPVRSSAARAGITPLPQRGGNGDNDLEPLPSLNSSQGLPSLREGMFIR</sequence>
<feature type="signal peptide" evidence="3">
    <location>
        <begin position="1"/>
        <end position="28"/>
    </location>
</feature>
<evidence type="ECO:0000313" key="5">
    <source>
        <dbReference type="Proteomes" id="UP000824107"/>
    </source>
</evidence>
<evidence type="ECO:0000256" key="3">
    <source>
        <dbReference type="SAM" id="SignalP"/>
    </source>
</evidence>
<dbReference type="AlphaFoldDB" id="A0A9D1M4I1"/>